<sequence length="157" mass="17157">MTRGFINSQSGSGSPSGTLIFVSSGLSGLVVPGWSAYQTSKLAAERFIEHVDAGYPKIRAFTVIPGIVKTEMLDPSFHAFAQDDVQLTGMLALWLSGSEAEFLRGQLVSVNWDVNELVTHKSEIQDKKLLQIKWHPVLPCSGGKGFPDSDIGFDMWK</sequence>
<accession>A0ABR0IW91</accession>
<dbReference type="InterPro" id="IPR036291">
    <property type="entry name" value="NAD(P)-bd_dom_sf"/>
</dbReference>
<name>A0ABR0IW91_9EURO</name>
<keyword evidence="2" id="KW-1185">Reference proteome</keyword>
<comment type="caution">
    <text evidence="1">The sequence shown here is derived from an EMBL/GenBank/DDBJ whole genome shotgun (WGS) entry which is preliminary data.</text>
</comment>
<dbReference type="Gene3D" id="3.40.50.720">
    <property type="entry name" value="NAD(P)-binding Rossmann-like Domain"/>
    <property type="match status" value="1"/>
</dbReference>
<dbReference type="InterPro" id="IPR002347">
    <property type="entry name" value="SDR_fam"/>
</dbReference>
<dbReference type="Pfam" id="PF00106">
    <property type="entry name" value="adh_short"/>
    <property type="match status" value="1"/>
</dbReference>
<proteinExistence type="predicted"/>
<evidence type="ECO:0000313" key="2">
    <source>
        <dbReference type="Proteomes" id="UP001345691"/>
    </source>
</evidence>
<dbReference type="Proteomes" id="UP001345691">
    <property type="component" value="Unassembled WGS sequence"/>
</dbReference>
<protein>
    <submittedName>
        <fullName evidence="1">Uncharacterized protein</fullName>
    </submittedName>
</protein>
<evidence type="ECO:0000313" key="1">
    <source>
        <dbReference type="EMBL" id="KAK5050153.1"/>
    </source>
</evidence>
<dbReference type="EMBL" id="JAVRRF010000040">
    <property type="protein sequence ID" value="KAK5050153.1"/>
    <property type="molecule type" value="Genomic_DNA"/>
</dbReference>
<gene>
    <name evidence="1" type="ORF">LTR69_010787</name>
</gene>
<reference evidence="1 2" key="1">
    <citation type="submission" date="2023-08" db="EMBL/GenBank/DDBJ databases">
        <title>Black Yeasts Isolated from many extreme environments.</title>
        <authorList>
            <person name="Coleine C."/>
            <person name="Stajich J.E."/>
            <person name="Selbmann L."/>
        </authorList>
    </citation>
    <scope>NUCLEOTIDE SEQUENCE [LARGE SCALE GENOMIC DNA]</scope>
    <source>
        <strain evidence="1 2">CCFEE 6328</strain>
    </source>
</reference>
<organism evidence="1 2">
    <name type="scientific">Exophiala sideris</name>
    <dbReference type="NCBI Taxonomy" id="1016849"/>
    <lineage>
        <taxon>Eukaryota</taxon>
        <taxon>Fungi</taxon>
        <taxon>Dikarya</taxon>
        <taxon>Ascomycota</taxon>
        <taxon>Pezizomycotina</taxon>
        <taxon>Eurotiomycetes</taxon>
        <taxon>Chaetothyriomycetidae</taxon>
        <taxon>Chaetothyriales</taxon>
        <taxon>Herpotrichiellaceae</taxon>
        <taxon>Exophiala</taxon>
    </lineage>
</organism>
<dbReference type="SUPFAM" id="SSF51735">
    <property type="entry name" value="NAD(P)-binding Rossmann-fold domains"/>
    <property type="match status" value="1"/>
</dbReference>